<protein>
    <submittedName>
        <fullName evidence="3">IBB domain-containing protein</fullName>
    </submittedName>
</protein>
<sequence>MKQVKRRFLERRKAKRAERAAERERREEEGLPLEKDYAVGTREQRHWQHQEHQRLRTLERASGRSMKEQEHGWW</sequence>
<dbReference type="AlphaFoldDB" id="A0A1I7Y1A0"/>
<organism evidence="2 3">
    <name type="scientific">Steinernema glaseri</name>
    <dbReference type="NCBI Taxonomy" id="37863"/>
    <lineage>
        <taxon>Eukaryota</taxon>
        <taxon>Metazoa</taxon>
        <taxon>Ecdysozoa</taxon>
        <taxon>Nematoda</taxon>
        <taxon>Chromadorea</taxon>
        <taxon>Rhabditida</taxon>
        <taxon>Tylenchina</taxon>
        <taxon>Panagrolaimomorpha</taxon>
        <taxon>Strongyloidoidea</taxon>
        <taxon>Steinernematidae</taxon>
        <taxon>Steinernema</taxon>
    </lineage>
</organism>
<proteinExistence type="predicted"/>
<feature type="compositionally biased region" description="Basic and acidic residues" evidence="1">
    <location>
        <begin position="17"/>
        <end position="74"/>
    </location>
</feature>
<dbReference type="WBParaSite" id="L893_g1142.t1">
    <property type="protein sequence ID" value="L893_g1142.t1"/>
    <property type="gene ID" value="L893_g1142"/>
</dbReference>
<keyword evidence="2" id="KW-1185">Reference proteome</keyword>
<reference evidence="3" key="1">
    <citation type="submission" date="2016-11" db="UniProtKB">
        <authorList>
            <consortium name="WormBaseParasite"/>
        </authorList>
    </citation>
    <scope>IDENTIFICATION</scope>
</reference>
<evidence type="ECO:0000313" key="2">
    <source>
        <dbReference type="Proteomes" id="UP000095287"/>
    </source>
</evidence>
<feature type="compositionally biased region" description="Basic residues" evidence="1">
    <location>
        <begin position="1"/>
        <end position="16"/>
    </location>
</feature>
<feature type="region of interest" description="Disordered" evidence="1">
    <location>
        <begin position="1"/>
        <end position="74"/>
    </location>
</feature>
<dbReference type="Proteomes" id="UP000095287">
    <property type="component" value="Unplaced"/>
</dbReference>
<evidence type="ECO:0000256" key="1">
    <source>
        <dbReference type="SAM" id="MobiDB-lite"/>
    </source>
</evidence>
<evidence type="ECO:0000313" key="3">
    <source>
        <dbReference type="WBParaSite" id="L893_g1142.t1"/>
    </source>
</evidence>
<name>A0A1I7Y1A0_9BILA</name>
<accession>A0A1I7Y1A0</accession>